<reference evidence="2" key="1">
    <citation type="submission" date="2014-10" db="EMBL/GenBank/DDBJ databases">
        <title>Characterization of Lactobacillus fermentum phage vB_S_LfeInf.</title>
        <authorList>
            <person name="Liu M."/>
            <person name="Gill J.J."/>
            <person name="Berry J."/>
            <person name="Young R.III."/>
            <person name="Summer E.J."/>
        </authorList>
    </citation>
    <scope>NUCLEOTIDE SEQUENCE [LARGE SCALE GENOMIC DNA]</scope>
</reference>
<evidence type="ECO:0000313" key="1">
    <source>
        <dbReference type="EMBL" id="AIZ94664.1"/>
    </source>
</evidence>
<organism evidence="1 2">
    <name type="scientific">Lactobacillus phage LfeInf</name>
    <dbReference type="NCBI Taxonomy" id="1567484"/>
    <lineage>
        <taxon>Viruses</taxon>
        <taxon>Duplodnaviria</taxon>
        <taxon>Heunggongvirae</taxon>
        <taxon>Uroviricota</taxon>
        <taxon>Caudoviricetes</taxon>
        <taxon>Herelleviridae</taxon>
        <taxon>Hopescreekvirus</taxon>
        <taxon>Hopescreekvirus LfeInf</taxon>
    </lineage>
</organism>
<evidence type="ECO:0000313" key="2">
    <source>
        <dbReference type="Proteomes" id="UP000030922"/>
    </source>
</evidence>
<dbReference type="KEGG" id="vg:26793914"/>
<gene>
    <name evidence="1" type="ORF">LfeInf_038</name>
</gene>
<sequence>MSKNKRLEQLQQKLTEPVYGVDLDFGVGINGLVVIYQYQTDSHALEILKENNLLYGIEDTGGFPYGRTRVGFRMQCQTTDYNAIADLVAKMVVKGVESTSKLKGAVEYQKSIDRSLLIVSPDFVIPSEVLKMYQNVNSVSRIRFDHAKSGVGRLADIVEAHWTNLQFPQNYLS</sequence>
<accession>A0A0A7NNZ6</accession>
<dbReference type="GeneID" id="26793914"/>
<dbReference type="RefSeq" id="YP_009222276.1">
    <property type="nucleotide sequence ID" value="NC_029058.1"/>
</dbReference>
<dbReference type="EMBL" id="KP054477">
    <property type="protein sequence ID" value="AIZ94664.1"/>
    <property type="molecule type" value="Genomic_DNA"/>
</dbReference>
<dbReference type="Proteomes" id="UP000030922">
    <property type="component" value="Segment"/>
</dbReference>
<name>A0A0A7NNZ6_9CAUD</name>
<reference evidence="1 2" key="2">
    <citation type="journal article" date="2015" name="Biotechnol. Biofuels">
        <title>Bacteriophage application restores ethanol fermentation characteristics disrupted by Lactobacillus fermentum.</title>
        <authorList>
            <person name="Liu M."/>
            <person name="Bischoff K.M."/>
            <person name="Gill J.J."/>
            <person name="Mire-Criscione M.D."/>
            <person name="Berry J.D."/>
            <person name="Young R."/>
            <person name="Summer E.J."/>
        </authorList>
    </citation>
    <scope>NUCLEOTIDE SEQUENCE [LARGE SCALE GENOMIC DNA]</scope>
</reference>
<keyword evidence="2" id="KW-1185">Reference proteome</keyword>
<proteinExistence type="predicted"/>
<protein>
    <submittedName>
        <fullName evidence="1">Uncharacterized protein</fullName>
    </submittedName>
</protein>